<evidence type="ECO:0000256" key="1">
    <source>
        <dbReference type="SAM" id="Phobius"/>
    </source>
</evidence>
<name>A0A2N5DGK3_9CAUL</name>
<comment type="caution">
    <text evidence="2">The sequence shown here is derived from an EMBL/GenBank/DDBJ whole genome shotgun (WGS) entry which is preliminary data.</text>
</comment>
<keyword evidence="1" id="KW-0812">Transmembrane</keyword>
<feature type="transmembrane region" description="Helical" evidence="1">
    <location>
        <begin position="50"/>
        <end position="72"/>
    </location>
</feature>
<feature type="transmembrane region" description="Helical" evidence="1">
    <location>
        <begin position="110"/>
        <end position="132"/>
    </location>
</feature>
<keyword evidence="3" id="KW-1185">Reference proteome</keyword>
<dbReference type="Proteomes" id="UP000234479">
    <property type="component" value="Unassembled WGS sequence"/>
</dbReference>
<dbReference type="AlphaFoldDB" id="A0A2N5DGK3"/>
<feature type="transmembrane region" description="Helical" evidence="1">
    <location>
        <begin position="84"/>
        <end position="104"/>
    </location>
</feature>
<reference evidence="2 3" key="1">
    <citation type="submission" date="2017-12" db="EMBL/GenBank/DDBJ databases">
        <title>The genome sequence of Caulobacter sp. 410.</title>
        <authorList>
            <person name="Gao J."/>
            <person name="Mao X."/>
            <person name="Sun J."/>
        </authorList>
    </citation>
    <scope>NUCLEOTIDE SEQUENCE [LARGE SCALE GENOMIC DNA]</scope>
    <source>
        <strain evidence="2 3">410</strain>
    </source>
</reference>
<keyword evidence="1" id="KW-0472">Membrane</keyword>
<protein>
    <submittedName>
        <fullName evidence="2">Uncharacterized protein</fullName>
    </submittedName>
</protein>
<evidence type="ECO:0000313" key="3">
    <source>
        <dbReference type="Proteomes" id="UP000234479"/>
    </source>
</evidence>
<dbReference type="EMBL" id="PJRS01000022">
    <property type="protein sequence ID" value="PLR25171.1"/>
    <property type="molecule type" value="Genomic_DNA"/>
</dbReference>
<accession>A0A2N5DGK3</accession>
<gene>
    <name evidence="2" type="ORF">SGCZBJ_13145</name>
</gene>
<evidence type="ECO:0000313" key="2">
    <source>
        <dbReference type="EMBL" id="PLR25171.1"/>
    </source>
</evidence>
<proteinExistence type="predicted"/>
<keyword evidence="1" id="KW-1133">Transmembrane helix</keyword>
<sequence length="138" mass="14770">MARMSEPAKPSLRTRLWRLAQGLLGLVALWAALGERIMRFVASGGREEAGFLAGVLGWGIAGLLVMALLGLIERHLKGQAALAAYLTVFSAAWLGFTAWVLWVAGAHGAWLTSAALAFGPILIAWGVVFGYLRKAPRQ</sequence>
<organism evidence="2 3">
    <name type="scientific">Caulobacter zeae</name>
    <dbReference type="NCBI Taxonomy" id="2055137"/>
    <lineage>
        <taxon>Bacteria</taxon>
        <taxon>Pseudomonadati</taxon>
        <taxon>Pseudomonadota</taxon>
        <taxon>Alphaproteobacteria</taxon>
        <taxon>Caulobacterales</taxon>
        <taxon>Caulobacteraceae</taxon>
        <taxon>Caulobacter</taxon>
    </lineage>
</organism>